<dbReference type="Proteomes" id="UP000003803">
    <property type="component" value="Unassembled WGS sequence"/>
</dbReference>
<protein>
    <submittedName>
        <fullName evidence="2">Uncharacterized protein</fullName>
    </submittedName>
</protein>
<name>B0P8J7_9FIRM</name>
<gene>
    <name evidence="2" type="ORF">ANACOL_01085</name>
</gene>
<feature type="chain" id="PRO_5002753935" evidence="1">
    <location>
        <begin position="22"/>
        <end position="58"/>
    </location>
</feature>
<evidence type="ECO:0000313" key="2">
    <source>
        <dbReference type="EMBL" id="EDS12242.1"/>
    </source>
</evidence>
<keyword evidence="1" id="KW-0732">Signal</keyword>
<evidence type="ECO:0000313" key="3">
    <source>
        <dbReference type="Proteomes" id="UP000003803"/>
    </source>
</evidence>
<dbReference type="EMBL" id="ABGD02000007">
    <property type="protein sequence ID" value="EDS12242.1"/>
    <property type="molecule type" value="Genomic_DNA"/>
</dbReference>
<reference evidence="2" key="1">
    <citation type="submission" date="2007-11" db="EMBL/GenBank/DDBJ databases">
        <authorList>
            <person name="Fulton L."/>
            <person name="Clifton S."/>
            <person name="Fulton B."/>
            <person name="Xu J."/>
            <person name="Minx P."/>
            <person name="Pepin K.H."/>
            <person name="Johnson M."/>
            <person name="Thiruvilangam P."/>
            <person name="Bhonagiri V."/>
            <person name="Nash W.E."/>
            <person name="Mardis E.R."/>
            <person name="Wilson R.K."/>
        </authorList>
    </citation>
    <scope>NUCLEOTIDE SEQUENCE [LARGE SCALE GENOMIC DNA]</scope>
    <source>
        <strain evidence="2">DSM 17241</strain>
    </source>
</reference>
<evidence type="ECO:0000256" key="1">
    <source>
        <dbReference type="SAM" id="SignalP"/>
    </source>
</evidence>
<reference evidence="2" key="2">
    <citation type="submission" date="2013-09" db="EMBL/GenBank/DDBJ databases">
        <title>Draft genome sequence of Anaerotruncus colihominis(DSM 17241).</title>
        <authorList>
            <person name="Sudarsanam P."/>
            <person name="Ley R."/>
            <person name="Guruge J."/>
            <person name="Turnbaugh P.J."/>
            <person name="Mahowald M."/>
            <person name="Liep D."/>
            <person name="Gordon J."/>
        </authorList>
    </citation>
    <scope>NUCLEOTIDE SEQUENCE</scope>
    <source>
        <strain evidence="2">DSM 17241</strain>
    </source>
</reference>
<proteinExistence type="predicted"/>
<dbReference type="AlphaFoldDB" id="B0P8J7"/>
<accession>B0P8J7</accession>
<feature type="signal peptide" evidence="1">
    <location>
        <begin position="1"/>
        <end position="21"/>
    </location>
</feature>
<keyword evidence="3" id="KW-1185">Reference proteome</keyword>
<comment type="caution">
    <text evidence="2">The sequence shown here is derived from an EMBL/GenBank/DDBJ whole genome shotgun (WGS) entry which is preliminary data.</text>
</comment>
<organism evidence="2 3">
    <name type="scientific">Anaerotruncus colihominis DSM 17241</name>
    <dbReference type="NCBI Taxonomy" id="445972"/>
    <lineage>
        <taxon>Bacteria</taxon>
        <taxon>Bacillati</taxon>
        <taxon>Bacillota</taxon>
        <taxon>Clostridia</taxon>
        <taxon>Eubacteriales</taxon>
        <taxon>Oscillospiraceae</taxon>
        <taxon>Anaerotruncus</taxon>
    </lineage>
</organism>
<sequence length="58" mass="6370">MILHAVTLLCLARPCALQASASFISGYFSTKSNNLSHLQCHYITRKTLCATVSRLSNL</sequence>
<dbReference type="HOGENOM" id="CLU_2969175_0_0_9"/>